<dbReference type="PROSITE" id="PS50089">
    <property type="entry name" value="ZF_RING_2"/>
    <property type="match status" value="1"/>
</dbReference>
<dbReference type="Pfam" id="PF15227">
    <property type="entry name" value="zf-C3HC4_4"/>
    <property type="match status" value="1"/>
</dbReference>
<organism evidence="7 8">
    <name type="scientific">Ameca splendens</name>
    <dbReference type="NCBI Taxonomy" id="208324"/>
    <lineage>
        <taxon>Eukaryota</taxon>
        <taxon>Metazoa</taxon>
        <taxon>Chordata</taxon>
        <taxon>Craniata</taxon>
        <taxon>Vertebrata</taxon>
        <taxon>Euteleostomi</taxon>
        <taxon>Actinopterygii</taxon>
        <taxon>Neopterygii</taxon>
        <taxon>Teleostei</taxon>
        <taxon>Neoteleostei</taxon>
        <taxon>Acanthomorphata</taxon>
        <taxon>Ovalentaria</taxon>
        <taxon>Atherinomorphae</taxon>
        <taxon>Cyprinodontiformes</taxon>
        <taxon>Goodeidae</taxon>
        <taxon>Ameca</taxon>
    </lineage>
</organism>
<evidence type="ECO:0000256" key="5">
    <source>
        <dbReference type="SAM" id="MobiDB-lite"/>
    </source>
</evidence>
<reference evidence="7 8" key="1">
    <citation type="submission" date="2021-06" db="EMBL/GenBank/DDBJ databases">
        <authorList>
            <person name="Palmer J.M."/>
        </authorList>
    </citation>
    <scope>NUCLEOTIDE SEQUENCE [LARGE SCALE GENOMIC DNA]</scope>
    <source>
        <strain evidence="7 8">AS_MEX2019</strain>
        <tissue evidence="7">Muscle</tissue>
    </source>
</reference>
<keyword evidence="3" id="KW-0862">Zinc</keyword>
<dbReference type="PANTHER" id="PTHR25465">
    <property type="entry name" value="B-BOX DOMAIN CONTAINING"/>
    <property type="match status" value="1"/>
</dbReference>
<dbReference type="InterPro" id="IPR000315">
    <property type="entry name" value="Znf_B-box"/>
</dbReference>
<evidence type="ECO:0000256" key="4">
    <source>
        <dbReference type="PROSITE-ProRule" id="PRU00175"/>
    </source>
</evidence>
<dbReference type="PROSITE" id="PS00518">
    <property type="entry name" value="ZF_RING_1"/>
    <property type="match status" value="1"/>
</dbReference>
<evidence type="ECO:0000259" key="6">
    <source>
        <dbReference type="PROSITE" id="PS50089"/>
    </source>
</evidence>
<dbReference type="SUPFAM" id="SSF57850">
    <property type="entry name" value="RING/U-box"/>
    <property type="match status" value="1"/>
</dbReference>
<protein>
    <recommendedName>
        <fullName evidence="6">RING-type domain-containing protein</fullName>
    </recommendedName>
</protein>
<proteinExistence type="predicted"/>
<comment type="caution">
    <text evidence="7">The sequence shown here is derived from an EMBL/GenBank/DDBJ whole genome shotgun (WGS) entry which is preliminary data.</text>
</comment>
<feature type="compositionally biased region" description="Basic and acidic residues" evidence="5">
    <location>
        <begin position="194"/>
        <end position="209"/>
    </location>
</feature>
<dbReference type="SUPFAM" id="SSF57845">
    <property type="entry name" value="B-box zinc-binding domain"/>
    <property type="match status" value="1"/>
</dbReference>
<dbReference type="Gene3D" id="3.30.160.60">
    <property type="entry name" value="Classic Zinc Finger"/>
    <property type="match status" value="1"/>
</dbReference>
<keyword evidence="1" id="KW-0479">Metal-binding</keyword>
<dbReference type="Gene3D" id="4.10.830.40">
    <property type="match status" value="1"/>
</dbReference>
<dbReference type="PANTHER" id="PTHR25465:SF5">
    <property type="entry name" value="E3 UBIQUITIN_ISG15 LIGASE TRIM25-RELATED"/>
    <property type="match status" value="1"/>
</dbReference>
<dbReference type="EMBL" id="JAHRIP010049485">
    <property type="protein sequence ID" value="MEQ2300414.1"/>
    <property type="molecule type" value="Genomic_DNA"/>
</dbReference>
<evidence type="ECO:0000313" key="8">
    <source>
        <dbReference type="Proteomes" id="UP001469553"/>
    </source>
</evidence>
<dbReference type="Proteomes" id="UP001469553">
    <property type="component" value="Unassembled WGS sequence"/>
</dbReference>
<dbReference type="SMART" id="SM00184">
    <property type="entry name" value="RING"/>
    <property type="match status" value="1"/>
</dbReference>
<accession>A0ABV0Z2K4</accession>
<sequence length="226" mass="25425">MAQGIQLERERFCCSLCSKLLKNPVALTCSHSFCMTCINKRSDNEESSGIYSCPQCREIFMSRPALVKNSMIAFVVEELRKSEVQPEGPGNGCNAEPRDVACDVCSERQTKAIKSCLQYMASYCSTHLQPHNEVPPLRKHKLVEPTADLKESICPLHQEVMKIFRRTDQCCICYLCSKDDHKGHKQSPRLPKGPRGDSTENSAEDPREEKIFEHFSAGGRCSKSCC</sequence>
<dbReference type="Gene3D" id="3.30.40.10">
    <property type="entry name" value="Zinc/RING finger domain, C3HC4 (zinc finger)"/>
    <property type="match status" value="1"/>
</dbReference>
<evidence type="ECO:0000256" key="1">
    <source>
        <dbReference type="ARBA" id="ARBA00022723"/>
    </source>
</evidence>
<keyword evidence="2 4" id="KW-0863">Zinc-finger</keyword>
<dbReference type="InterPro" id="IPR017907">
    <property type="entry name" value="Znf_RING_CS"/>
</dbReference>
<evidence type="ECO:0000256" key="2">
    <source>
        <dbReference type="ARBA" id="ARBA00022771"/>
    </source>
</evidence>
<evidence type="ECO:0000313" key="7">
    <source>
        <dbReference type="EMBL" id="MEQ2300414.1"/>
    </source>
</evidence>
<gene>
    <name evidence="7" type="ORF">AMECASPLE_025184</name>
</gene>
<dbReference type="CDD" id="cd19769">
    <property type="entry name" value="Bbox2_TRIM16-like"/>
    <property type="match status" value="1"/>
</dbReference>
<dbReference type="InterPro" id="IPR001841">
    <property type="entry name" value="Znf_RING"/>
</dbReference>
<feature type="region of interest" description="Disordered" evidence="5">
    <location>
        <begin position="181"/>
        <end position="209"/>
    </location>
</feature>
<dbReference type="InterPro" id="IPR013083">
    <property type="entry name" value="Znf_RING/FYVE/PHD"/>
</dbReference>
<feature type="domain" description="RING-type" evidence="6">
    <location>
        <begin position="14"/>
        <end position="57"/>
    </location>
</feature>
<evidence type="ECO:0000256" key="3">
    <source>
        <dbReference type="ARBA" id="ARBA00022833"/>
    </source>
</evidence>
<dbReference type="Pfam" id="PF00643">
    <property type="entry name" value="zf-B_box"/>
    <property type="match status" value="1"/>
</dbReference>
<keyword evidence="8" id="KW-1185">Reference proteome</keyword>
<name>A0ABV0Z2K4_9TELE</name>
<dbReference type="InterPro" id="IPR051051">
    <property type="entry name" value="E3_ubiq-ligase_TRIM/RNF"/>
</dbReference>